<dbReference type="PANTHER" id="PTHR10357">
    <property type="entry name" value="ALPHA-AMYLASE FAMILY MEMBER"/>
    <property type="match status" value="1"/>
</dbReference>
<evidence type="ECO:0000313" key="3">
    <source>
        <dbReference type="Proteomes" id="UP001403385"/>
    </source>
</evidence>
<dbReference type="Pfam" id="PF00128">
    <property type="entry name" value="Alpha-amylase"/>
    <property type="match status" value="1"/>
</dbReference>
<comment type="caution">
    <text evidence="2">The sequence shown here is derived from an EMBL/GenBank/DDBJ whole genome shotgun (WGS) entry which is preliminary data.</text>
</comment>
<dbReference type="EMBL" id="JBDKWZ010000020">
    <property type="protein sequence ID" value="MEN7551215.1"/>
    <property type="molecule type" value="Genomic_DNA"/>
</dbReference>
<dbReference type="PANTHER" id="PTHR10357:SF205">
    <property type="entry name" value="O-GLYCOSYL HYDROLASE FAMILY 13"/>
    <property type="match status" value="1"/>
</dbReference>
<organism evidence="2 3">
    <name type="scientific">Rapidithrix thailandica</name>
    <dbReference type="NCBI Taxonomy" id="413964"/>
    <lineage>
        <taxon>Bacteria</taxon>
        <taxon>Pseudomonadati</taxon>
        <taxon>Bacteroidota</taxon>
        <taxon>Cytophagia</taxon>
        <taxon>Cytophagales</taxon>
        <taxon>Flammeovirgaceae</taxon>
        <taxon>Rapidithrix</taxon>
    </lineage>
</organism>
<dbReference type="CDD" id="cd11349">
    <property type="entry name" value="AmyAc_3"/>
    <property type="match status" value="1"/>
</dbReference>
<dbReference type="Proteomes" id="UP001403385">
    <property type="component" value="Unassembled WGS sequence"/>
</dbReference>
<gene>
    <name evidence="2" type="ORF">AAG747_25075</name>
</gene>
<name>A0AAW9S7N9_9BACT</name>
<dbReference type="GO" id="GO:0009313">
    <property type="term" value="P:oligosaccharide catabolic process"/>
    <property type="evidence" value="ECO:0007669"/>
    <property type="project" value="TreeGrafter"/>
</dbReference>
<dbReference type="AlphaFoldDB" id="A0AAW9S7N9"/>
<dbReference type="GO" id="GO:0004556">
    <property type="term" value="F:alpha-amylase activity"/>
    <property type="evidence" value="ECO:0007669"/>
    <property type="project" value="TreeGrafter"/>
</dbReference>
<protein>
    <submittedName>
        <fullName evidence="2">Alpha-amylase family protein</fullName>
    </submittedName>
</protein>
<dbReference type="SUPFAM" id="SSF51445">
    <property type="entry name" value="(Trans)glycosidases"/>
    <property type="match status" value="1"/>
</dbReference>
<evidence type="ECO:0000313" key="2">
    <source>
        <dbReference type="EMBL" id="MEN7551215.1"/>
    </source>
</evidence>
<proteinExistence type="predicted"/>
<sequence>MKLSKIIIYQIFTRLFGNTLQTNKPFGTKEENGTGKFNDITPEALVSLRELGVTHVWYTGIIAHATLTDYTADGLPSDHYSLVKGRAGSPYAIKDYYDIAPDLAQDVTKRMEEFESLVARTHQQELKVLIDFIPNHVARSYKSLAKPEGVEDFGETDNIHQAFSPQNNFYYLPGSTYTSPKGAAIKALKNTEETYRETPAKATGNDCFSPHPSVYDWYETIKLNYGVDYQHGGSNHFDPLPGTWLKMRDILLFWASKKVDGFRCDMAEMVPVAFWGWVIPQVKAKYPELIFIAEAYHPEQQMPLIQEGHFDYLYDKTGIYDTLHAILTQHRPVSLINDYYHQSQPLHQHLVGFLENHDEPRLASKSFAQSAQAGIPAMTVTATLHQGPVLLYFGQEVGEPAEGTQGFSQEDGKTSIYDYCGVPEHQKWMNGGLFDGGLLTQQQIALRNFYQTLLNVCKDSPAIQQGEMYPLTCTSAGNTTPFVYTYLRVHSQETIGIVANFHQSLSEIVRIRTEEEHFHQVFRSDRSYIFTDILGSGKTLNLPGKQLIHPGITLVLKPSDAFIFRIEERESK</sequence>
<reference evidence="2 3" key="1">
    <citation type="submission" date="2024-04" db="EMBL/GenBank/DDBJ databases">
        <title>Novel genus in family Flammeovirgaceae.</title>
        <authorList>
            <person name="Nguyen T.H."/>
            <person name="Vuong T.Q."/>
            <person name="Le H."/>
            <person name="Kim S.-G."/>
        </authorList>
    </citation>
    <scope>NUCLEOTIDE SEQUENCE [LARGE SCALE GENOMIC DNA]</scope>
    <source>
        <strain evidence="2 3">JCM 23209</strain>
    </source>
</reference>
<dbReference type="InterPro" id="IPR017853">
    <property type="entry name" value="GH"/>
</dbReference>
<dbReference type="InterPro" id="IPR006047">
    <property type="entry name" value="GH13_cat_dom"/>
</dbReference>
<dbReference type="RefSeq" id="WP_346823995.1">
    <property type="nucleotide sequence ID" value="NZ_JBDKWZ010000020.1"/>
</dbReference>
<dbReference type="SMART" id="SM00642">
    <property type="entry name" value="Aamy"/>
    <property type="match status" value="1"/>
</dbReference>
<accession>A0AAW9S7N9</accession>
<dbReference type="Gene3D" id="3.20.20.80">
    <property type="entry name" value="Glycosidases"/>
    <property type="match status" value="2"/>
</dbReference>
<feature type="domain" description="Glycosyl hydrolase family 13 catalytic" evidence="1">
    <location>
        <begin position="10"/>
        <end position="447"/>
    </location>
</feature>
<keyword evidence="3" id="KW-1185">Reference proteome</keyword>
<evidence type="ECO:0000259" key="1">
    <source>
        <dbReference type="SMART" id="SM00642"/>
    </source>
</evidence>